<feature type="transmembrane region" description="Helical" evidence="8">
    <location>
        <begin position="70"/>
        <end position="93"/>
    </location>
</feature>
<feature type="domain" description="ABC transmembrane type-1" evidence="9">
    <location>
        <begin position="66"/>
        <end position="268"/>
    </location>
</feature>
<proteinExistence type="inferred from homology"/>
<evidence type="ECO:0000256" key="1">
    <source>
        <dbReference type="ARBA" id="ARBA00004651"/>
    </source>
</evidence>
<dbReference type="PROSITE" id="PS50928">
    <property type="entry name" value="ABC_TM1"/>
    <property type="match status" value="1"/>
</dbReference>
<comment type="subcellular location">
    <subcellularLocation>
        <location evidence="1 8">Cell membrane</location>
        <topology evidence="1 8">Multi-pass membrane protein</topology>
    </subcellularLocation>
</comment>
<dbReference type="SUPFAM" id="SSF161098">
    <property type="entry name" value="MetI-like"/>
    <property type="match status" value="1"/>
</dbReference>
<keyword evidence="5 8" id="KW-0812">Transmembrane</keyword>
<accession>A0ABN3WEJ0</accession>
<keyword evidence="7 8" id="KW-0472">Membrane</keyword>
<feature type="transmembrane region" description="Helical" evidence="8">
    <location>
        <begin position="247"/>
        <end position="269"/>
    </location>
</feature>
<evidence type="ECO:0000256" key="3">
    <source>
        <dbReference type="ARBA" id="ARBA00022448"/>
    </source>
</evidence>
<keyword evidence="11" id="KW-1185">Reference proteome</keyword>
<gene>
    <name evidence="10" type="ORF">GCM10010517_77260</name>
</gene>
<dbReference type="CDD" id="cd06261">
    <property type="entry name" value="TM_PBP2"/>
    <property type="match status" value="1"/>
</dbReference>
<dbReference type="Proteomes" id="UP001500831">
    <property type="component" value="Unassembled WGS sequence"/>
</dbReference>
<evidence type="ECO:0000256" key="8">
    <source>
        <dbReference type="RuleBase" id="RU363032"/>
    </source>
</evidence>
<keyword evidence="6 8" id="KW-1133">Transmembrane helix</keyword>
<dbReference type="InterPro" id="IPR000515">
    <property type="entry name" value="MetI-like"/>
</dbReference>
<feature type="transmembrane region" description="Helical" evidence="8">
    <location>
        <begin position="100"/>
        <end position="122"/>
    </location>
</feature>
<reference evidence="10 11" key="1">
    <citation type="journal article" date="2019" name="Int. J. Syst. Evol. Microbiol.">
        <title>The Global Catalogue of Microorganisms (GCM) 10K type strain sequencing project: providing services to taxonomists for standard genome sequencing and annotation.</title>
        <authorList>
            <consortium name="The Broad Institute Genomics Platform"/>
            <consortium name="The Broad Institute Genome Sequencing Center for Infectious Disease"/>
            <person name="Wu L."/>
            <person name="Ma J."/>
        </authorList>
    </citation>
    <scope>NUCLEOTIDE SEQUENCE [LARGE SCALE GENOMIC DNA]</scope>
    <source>
        <strain evidence="10 11">JCM 6242</strain>
    </source>
</reference>
<comment type="similarity">
    <text evidence="2">Belongs to the binding-protein-dependent transport system permease family. CysTW subfamily.</text>
</comment>
<evidence type="ECO:0000256" key="7">
    <source>
        <dbReference type="ARBA" id="ARBA00023136"/>
    </source>
</evidence>
<dbReference type="PANTHER" id="PTHR42929">
    <property type="entry name" value="INNER MEMBRANE ABC TRANSPORTER PERMEASE PROTEIN YDCU-RELATED-RELATED"/>
    <property type="match status" value="1"/>
</dbReference>
<organism evidence="10 11">
    <name type="scientific">Streptosporangium fragile</name>
    <dbReference type="NCBI Taxonomy" id="46186"/>
    <lineage>
        <taxon>Bacteria</taxon>
        <taxon>Bacillati</taxon>
        <taxon>Actinomycetota</taxon>
        <taxon>Actinomycetes</taxon>
        <taxon>Streptosporangiales</taxon>
        <taxon>Streptosporangiaceae</taxon>
        <taxon>Streptosporangium</taxon>
    </lineage>
</organism>
<evidence type="ECO:0000313" key="10">
    <source>
        <dbReference type="EMBL" id="GAA2910761.1"/>
    </source>
</evidence>
<dbReference type="Pfam" id="PF00528">
    <property type="entry name" value="BPD_transp_1"/>
    <property type="match status" value="1"/>
</dbReference>
<evidence type="ECO:0000313" key="11">
    <source>
        <dbReference type="Proteomes" id="UP001500831"/>
    </source>
</evidence>
<feature type="transmembrane region" description="Helical" evidence="8">
    <location>
        <begin position="193"/>
        <end position="218"/>
    </location>
</feature>
<evidence type="ECO:0000259" key="9">
    <source>
        <dbReference type="PROSITE" id="PS50928"/>
    </source>
</evidence>
<name>A0ABN3WEJ0_9ACTN</name>
<comment type="caution">
    <text evidence="10">The sequence shown here is derived from an EMBL/GenBank/DDBJ whole genome shotgun (WGS) entry which is preliminary data.</text>
</comment>
<evidence type="ECO:0000256" key="4">
    <source>
        <dbReference type="ARBA" id="ARBA00022475"/>
    </source>
</evidence>
<dbReference type="InterPro" id="IPR035906">
    <property type="entry name" value="MetI-like_sf"/>
</dbReference>
<protein>
    <submittedName>
        <fullName evidence="10">ABC transporter permease</fullName>
    </submittedName>
</protein>
<sequence>MLPGTLLLLALVGGPLVVVVAYSFMSRGMFGVGVAGPFSLDAYTRLLYDTELDGSRAFDPRYLGVFGESVWLAALTTVCCAALAFPMAVWMATRPPRVRALLVFAVTIPFWTNTLVRTYAWMLILNDNGPVSGLAGAPIGLLYTPFATTVGLVYVSLPFMILPVYASAEKFDFRLAEAAYDLGARRLTVLRRVVYPAVRPGVIAGVVLVFIPSLGAFLQPQLLGGGKSMMVGNLIEQQFGASRNWPLGSAVAVALLALTLLTLMGFALLGRRGDQKASLL</sequence>
<dbReference type="Gene3D" id="1.10.3720.10">
    <property type="entry name" value="MetI-like"/>
    <property type="match status" value="1"/>
</dbReference>
<dbReference type="PANTHER" id="PTHR42929:SF1">
    <property type="entry name" value="INNER MEMBRANE ABC TRANSPORTER PERMEASE PROTEIN YDCU-RELATED"/>
    <property type="match status" value="1"/>
</dbReference>
<feature type="transmembrane region" description="Helical" evidence="8">
    <location>
        <begin position="142"/>
        <end position="165"/>
    </location>
</feature>
<keyword evidence="3 8" id="KW-0813">Transport</keyword>
<evidence type="ECO:0000256" key="5">
    <source>
        <dbReference type="ARBA" id="ARBA00022692"/>
    </source>
</evidence>
<dbReference type="EMBL" id="BAAAVI010000106">
    <property type="protein sequence ID" value="GAA2910761.1"/>
    <property type="molecule type" value="Genomic_DNA"/>
</dbReference>
<evidence type="ECO:0000256" key="6">
    <source>
        <dbReference type="ARBA" id="ARBA00022989"/>
    </source>
</evidence>
<keyword evidence="4" id="KW-1003">Cell membrane</keyword>
<evidence type="ECO:0000256" key="2">
    <source>
        <dbReference type="ARBA" id="ARBA00007069"/>
    </source>
</evidence>